<organism evidence="2 3">
    <name type="scientific">Trichogramma brassicae</name>
    <dbReference type="NCBI Taxonomy" id="86971"/>
    <lineage>
        <taxon>Eukaryota</taxon>
        <taxon>Metazoa</taxon>
        <taxon>Ecdysozoa</taxon>
        <taxon>Arthropoda</taxon>
        <taxon>Hexapoda</taxon>
        <taxon>Insecta</taxon>
        <taxon>Pterygota</taxon>
        <taxon>Neoptera</taxon>
        <taxon>Endopterygota</taxon>
        <taxon>Hymenoptera</taxon>
        <taxon>Apocrita</taxon>
        <taxon>Proctotrupomorpha</taxon>
        <taxon>Chalcidoidea</taxon>
        <taxon>Trichogrammatidae</taxon>
        <taxon>Trichogramma</taxon>
    </lineage>
</organism>
<feature type="region of interest" description="Disordered" evidence="1">
    <location>
        <begin position="1"/>
        <end position="55"/>
    </location>
</feature>
<sequence length="233" mass="25994">RANDAVSSPTRPHTYPSHGLRLRLNPGPPHPPVSHSPTMSSAPPPPWSPFESEDPQFKSRTCSMCDTTWPTRTLTGAKVPQEAPYITRTLCPTEWPTTRNGACSYCNVLSNDVKRHTQSDSSTPEITAVQKYSTRQSTYRLHPARPGCIVPQMSLAYGASPGPERLRHLPLTHSASLRRSELNASTRLLCHNLKLLPMITRHPLRQLARRNPRALAALTTRFNGPFKSHRCLL</sequence>
<reference evidence="2 3" key="1">
    <citation type="submission" date="2020-02" db="EMBL/GenBank/DDBJ databases">
        <authorList>
            <person name="Ferguson B K."/>
        </authorList>
    </citation>
    <scope>NUCLEOTIDE SEQUENCE [LARGE SCALE GENOMIC DNA]</scope>
</reference>
<evidence type="ECO:0000313" key="2">
    <source>
        <dbReference type="EMBL" id="CAB0030016.1"/>
    </source>
</evidence>
<dbReference type="AlphaFoldDB" id="A0A6H5I091"/>
<protein>
    <submittedName>
        <fullName evidence="2">Uncharacterized protein</fullName>
    </submittedName>
</protein>
<evidence type="ECO:0000313" key="3">
    <source>
        <dbReference type="Proteomes" id="UP000479190"/>
    </source>
</evidence>
<proteinExistence type="predicted"/>
<gene>
    <name evidence="2" type="ORF">TBRA_LOCUS2032</name>
</gene>
<keyword evidence="3" id="KW-1185">Reference proteome</keyword>
<dbReference type="Proteomes" id="UP000479190">
    <property type="component" value="Unassembled WGS sequence"/>
</dbReference>
<evidence type="ECO:0000256" key="1">
    <source>
        <dbReference type="SAM" id="MobiDB-lite"/>
    </source>
</evidence>
<feature type="compositionally biased region" description="Polar residues" evidence="1">
    <location>
        <begin position="1"/>
        <end position="11"/>
    </location>
</feature>
<name>A0A6H5I091_9HYME</name>
<accession>A0A6H5I091</accession>
<dbReference type="EMBL" id="CADCXV010000407">
    <property type="protein sequence ID" value="CAB0030016.1"/>
    <property type="molecule type" value="Genomic_DNA"/>
</dbReference>
<feature type="non-terminal residue" evidence="2">
    <location>
        <position position="1"/>
    </location>
</feature>